<evidence type="ECO:0000256" key="1">
    <source>
        <dbReference type="SAM" id="Phobius"/>
    </source>
</evidence>
<name>A0A1I7TAP8_9PELO</name>
<sequence length="270" mass="31201">MDPISVTTITFGLKVLQELGMSTSCVFSPILLLLSVIGDKRSIKKYGIDKDQIPLIRKVSQNGFNFIEHFNPQNPSLTVTWKYRYAKNEDRMKFHSVNGSLLHLNYVSQDSNLRDFLVSENQGFRASSDEMFKIMEIPLIGGSLRFVIFLPQKKQNLEKSFMKLDADRMNTLFDDLNVFQLDYAIPFFKANYSMNSGKILGLKSSKTHKFEFNWRRPAVNVKEDGDDSSVGFLKLSHRDPYYFFTNRPFIYAVFKNETLPIVMGFYNGND</sequence>
<keyword evidence="1" id="KW-0472">Membrane</keyword>
<proteinExistence type="predicted"/>
<feature type="transmembrane region" description="Helical" evidence="1">
    <location>
        <begin position="20"/>
        <end position="38"/>
    </location>
</feature>
<dbReference type="InterPro" id="IPR042185">
    <property type="entry name" value="Serpin_sf_2"/>
</dbReference>
<dbReference type="eggNOG" id="KOG2392">
    <property type="taxonomic scope" value="Eukaryota"/>
</dbReference>
<dbReference type="SUPFAM" id="SSF56574">
    <property type="entry name" value="Serpins"/>
    <property type="match status" value="1"/>
</dbReference>
<reference evidence="3" key="1">
    <citation type="submission" date="2016-11" db="UniProtKB">
        <authorList>
            <consortium name="WormBaseParasite"/>
        </authorList>
    </citation>
    <scope>IDENTIFICATION</scope>
</reference>
<dbReference type="Gene3D" id="2.30.39.10">
    <property type="entry name" value="Alpha-1-antitrypsin, domain 1"/>
    <property type="match status" value="1"/>
</dbReference>
<dbReference type="Proteomes" id="UP000095282">
    <property type="component" value="Unplaced"/>
</dbReference>
<dbReference type="WBParaSite" id="Csp11.Scaffold566.g4088.t1">
    <property type="protein sequence ID" value="Csp11.Scaffold566.g4088.t1"/>
    <property type="gene ID" value="Csp11.Scaffold566.g4088"/>
</dbReference>
<keyword evidence="1" id="KW-0812">Transmembrane</keyword>
<dbReference type="InterPro" id="IPR036186">
    <property type="entry name" value="Serpin_sf"/>
</dbReference>
<evidence type="ECO:0000313" key="3">
    <source>
        <dbReference type="WBParaSite" id="Csp11.Scaffold566.g4088.t1"/>
    </source>
</evidence>
<protein>
    <submittedName>
        <fullName evidence="3">SERPIN domain-containing protein</fullName>
    </submittedName>
</protein>
<organism evidence="2 3">
    <name type="scientific">Caenorhabditis tropicalis</name>
    <dbReference type="NCBI Taxonomy" id="1561998"/>
    <lineage>
        <taxon>Eukaryota</taxon>
        <taxon>Metazoa</taxon>
        <taxon>Ecdysozoa</taxon>
        <taxon>Nematoda</taxon>
        <taxon>Chromadorea</taxon>
        <taxon>Rhabditida</taxon>
        <taxon>Rhabditina</taxon>
        <taxon>Rhabditomorpha</taxon>
        <taxon>Rhabditoidea</taxon>
        <taxon>Rhabditidae</taxon>
        <taxon>Peloderinae</taxon>
        <taxon>Caenorhabditis</taxon>
    </lineage>
</organism>
<accession>A0A1I7TAP8</accession>
<keyword evidence="2" id="KW-1185">Reference proteome</keyword>
<dbReference type="AlphaFoldDB" id="A0A1I7TAP8"/>
<keyword evidence="1" id="KW-1133">Transmembrane helix</keyword>
<evidence type="ECO:0000313" key="2">
    <source>
        <dbReference type="Proteomes" id="UP000095282"/>
    </source>
</evidence>